<evidence type="ECO:0008006" key="3">
    <source>
        <dbReference type="Google" id="ProtNLM"/>
    </source>
</evidence>
<dbReference type="Pfam" id="PF03995">
    <property type="entry name" value="Inhibitor_I36"/>
    <property type="match status" value="1"/>
</dbReference>
<evidence type="ECO:0000313" key="2">
    <source>
        <dbReference type="Proteomes" id="UP000076096"/>
    </source>
</evidence>
<evidence type="ECO:0000313" key="1">
    <source>
        <dbReference type="EMBL" id="AMW15046.1"/>
    </source>
</evidence>
<protein>
    <recommendedName>
        <fullName evidence="3">Peptidase inhibitor</fullName>
    </recommendedName>
</protein>
<organism evidence="1 2">
    <name type="scientific">Streptomyces qaidamensis</name>
    <dbReference type="NCBI Taxonomy" id="1783515"/>
    <lineage>
        <taxon>Bacteria</taxon>
        <taxon>Bacillati</taxon>
        <taxon>Actinomycetota</taxon>
        <taxon>Actinomycetes</taxon>
        <taxon>Kitasatosporales</taxon>
        <taxon>Streptomycetaceae</taxon>
        <taxon>Streptomyces</taxon>
        <taxon>Streptomyces aurantiacus group</taxon>
    </lineage>
</organism>
<dbReference type="STRING" id="1783515.A4E84_39685"/>
<reference evidence="2" key="1">
    <citation type="submission" date="2016-04" db="EMBL/GenBank/DDBJ databases">
        <authorList>
            <person name="Zhang B."/>
        </authorList>
    </citation>
    <scope>NUCLEOTIDE SEQUENCE [LARGE SCALE GENOMIC DNA]</scope>
    <source>
        <strain evidence="2">S10</strain>
    </source>
</reference>
<dbReference type="Proteomes" id="UP000076096">
    <property type="component" value="Chromosome"/>
</dbReference>
<accession>A0A143CCB0</accession>
<dbReference type="RefSeq" id="WP_062931175.1">
    <property type="nucleotide sequence ID" value="NZ_CP015098.1"/>
</dbReference>
<name>A0A143CCB0_9ACTN</name>
<proteinExistence type="predicted"/>
<gene>
    <name evidence="1" type="ORF">A4E84_39685</name>
</gene>
<dbReference type="AlphaFoldDB" id="A0A143CCB0"/>
<keyword evidence="2" id="KW-1185">Reference proteome</keyword>
<dbReference type="KEGG" id="stsi:A4E84_39685"/>
<sequence>MPGNTQAAEARGQGCPTGHVCFYTGAFGSGDRCQSVEDDPDWYDGPVRCSWTEAKGVRSMRNEGSTPVAVHRQPDFAGPPVCVAPGTTVNASDRFRSHRWVDSC</sequence>
<dbReference type="EMBL" id="CP015098">
    <property type="protein sequence ID" value="AMW15046.1"/>
    <property type="molecule type" value="Genomic_DNA"/>
</dbReference>